<gene>
    <name evidence="1" type="ORF">Pmani_028402</name>
</gene>
<organism evidence="1 2">
    <name type="scientific">Petrolisthes manimaculis</name>
    <dbReference type="NCBI Taxonomy" id="1843537"/>
    <lineage>
        <taxon>Eukaryota</taxon>
        <taxon>Metazoa</taxon>
        <taxon>Ecdysozoa</taxon>
        <taxon>Arthropoda</taxon>
        <taxon>Crustacea</taxon>
        <taxon>Multicrustacea</taxon>
        <taxon>Malacostraca</taxon>
        <taxon>Eumalacostraca</taxon>
        <taxon>Eucarida</taxon>
        <taxon>Decapoda</taxon>
        <taxon>Pleocyemata</taxon>
        <taxon>Anomura</taxon>
        <taxon>Galatheoidea</taxon>
        <taxon>Porcellanidae</taxon>
        <taxon>Petrolisthes</taxon>
    </lineage>
</organism>
<dbReference type="AlphaFoldDB" id="A0AAE1P189"/>
<comment type="caution">
    <text evidence="1">The sequence shown here is derived from an EMBL/GenBank/DDBJ whole genome shotgun (WGS) entry which is preliminary data.</text>
</comment>
<keyword evidence="2" id="KW-1185">Reference proteome</keyword>
<protein>
    <submittedName>
        <fullName evidence="1">Uncharacterized protein</fullName>
    </submittedName>
</protein>
<evidence type="ECO:0000313" key="1">
    <source>
        <dbReference type="EMBL" id="KAK4299311.1"/>
    </source>
</evidence>
<name>A0AAE1P189_9EUCA</name>
<evidence type="ECO:0000313" key="2">
    <source>
        <dbReference type="Proteomes" id="UP001292094"/>
    </source>
</evidence>
<dbReference type="Proteomes" id="UP001292094">
    <property type="component" value="Unassembled WGS sequence"/>
</dbReference>
<reference evidence="1" key="1">
    <citation type="submission" date="2023-11" db="EMBL/GenBank/DDBJ databases">
        <title>Genome assemblies of two species of porcelain crab, Petrolisthes cinctipes and Petrolisthes manimaculis (Anomura: Porcellanidae).</title>
        <authorList>
            <person name="Angst P."/>
        </authorList>
    </citation>
    <scope>NUCLEOTIDE SEQUENCE</scope>
    <source>
        <strain evidence="1">PB745_02</strain>
        <tissue evidence="1">Gill</tissue>
    </source>
</reference>
<dbReference type="EMBL" id="JAWZYT010003269">
    <property type="protein sequence ID" value="KAK4299311.1"/>
    <property type="molecule type" value="Genomic_DNA"/>
</dbReference>
<sequence length="246" mass="26753">MEGMFEAFQFPGFVSLSKDEKKEELLILRDTGAAQSVIVKRALPGIENNFTGEQVILQDLTGNPSLPLANIHLHSVLVFGDVVVGVRDDPLPVKDVQFLLGNDLAGSLVIPQPIVCPIPADVDPVLTTVEEDESLFPDCVVTRSQVRQREGSTTPSSDASNMESRDSFLTDIRDLFNSENTETYENVPVTRVALTEAQQNDKTLTSIRCRAVEKLELCKVSEGVKVVPAARSGSLSILVSGWSTAK</sequence>
<accession>A0AAE1P189</accession>
<proteinExistence type="predicted"/>